<dbReference type="InterPro" id="IPR018181">
    <property type="entry name" value="Heat_shock_70_CS"/>
</dbReference>
<dbReference type="FunFam" id="3.90.640.10:FF:000003">
    <property type="entry name" value="Molecular chaperone DnaK"/>
    <property type="match status" value="1"/>
</dbReference>
<dbReference type="RefSeq" id="WP_309491120.1">
    <property type="nucleotide sequence ID" value="NZ_JAENIG010000014.1"/>
</dbReference>
<feature type="region of interest" description="Disordered" evidence="10">
    <location>
        <begin position="598"/>
        <end position="640"/>
    </location>
</feature>
<dbReference type="PRINTS" id="PR00301">
    <property type="entry name" value="HEATSHOCK70"/>
</dbReference>
<feature type="compositionally biased region" description="Basic and acidic residues" evidence="10">
    <location>
        <begin position="618"/>
        <end position="634"/>
    </location>
</feature>
<dbReference type="SUPFAM" id="SSF100920">
    <property type="entry name" value="Heat shock protein 70kD (HSP70), peptide-binding domain"/>
    <property type="match status" value="1"/>
</dbReference>
<dbReference type="CDD" id="cd10234">
    <property type="entry name" value="ASKHA_NBD_HSP70_DnaK-like"/>
    <property type="match status" value="1"/>
</dbReference>
<reference evidence="11" key="1">
    <citation type="submission" date="2021-01" db="EMBL/GenBank/DDBJ databases">
        <title>Modified the classification status of verrucomicrobia.</title>
        <authorList>
            <person name="Feng X."/>
        </authorList>
    </citation>
    <scope>NUCLEOTIDE SEQUENCE</scope>
    <source>
        <strain evidence="11">5K15</strain>
    </source>
</reference>
<feature type="region of interest" description="Disordered" evidence="10">
    <location>
        <begin position="488"/>
        <end position="536"/>
    </location>
</feature>
<sequence>MAKILGIDLGTTNSCMAVMDGSEATVLENSEGARTTPSIVAFTKSGERLVGQAAKRQAVTNPKNTIFSAKRYIGRKYSELSDADKNVPYEIVEADNGDAHIQVEVGGEKKTYSPQEIAAMVLGKLKSDAETKLGETITEAVITVPAYFNDSQRSATKAAGEIAGLKVRRIINEPTAAALAYGIDKKSEEKVAVYDLGGGTFDISVLDIDDGVFEVLATDGDTQLGGDDWDNTLIDWIVNEFKDAEGMDLSKQPDALQRIKEEAEKAKIALSSSQSYDMSLPFITMDQTGPKHIQQTLTRAKLEQLTDHLFERTKKPVLDCLKEAGVSASEVDELVLVGGMTRMPKVVETAEALAGKKPNQGVNPDEVVAIGAGIQGGVLQGDVSDVLLLDVAPLTLSIETAGQIATPMIERNTTIPAKKSQTFSTAADNQPGVDIRICQGERKMFADNKILGNFHLGDIEPAPRGTPQIEVTFDIDANGILHVSAKDKNTGKENKISIEGSSGLSDEEIEKAKRDAEEHAEEDKKRAEAVETKNNAENLVNQVEKQLGELGEQLPAEIKSGIEAKVEAVKEALKADDLDTIKSATSELEASLQELAQAAQAAQGAAGAGAPAPEADAGEEKPSEPKQAKGKVVDAEVVDD</sequence>
<dbReference type="NCBIfam" id="NF001413">
    <property type="entry name" value="PRK00290.1"/>
    <property type="match status" value="1"/>
</dbReference>
<comment type="induction">
    <text evidence="8">By stress conditions e.g. heat shock.</text>
</comment>
<keyword evidence="6 8" id="KW-0346">Stress response</keyword>
<dbReference type="Gene3D" id="1.20.1270.10">
    <property type="match status" value="1"/>
</dbReference>
<evidence type="ECO:0000256" key="5">
    <source>
        <dbReference type="ARBA" id="ARBA00022840"/>
    </source>
</evidence>
<protein>
    <recommendedName>
        <fullName evidence="2 8">Chaperone protein DnaK</fullName>
    </recommendedName>
    <alternativeName>
        <fullName evidence="8">HSP70</fullName>
    </alternativeName>
    <alternativeName>
        <fullName evidence="8">Heat shock 70 kDa protein</fullName>
    </alternativeName>
    <alternativeName>
        <fullName evidence="8">Heat shock protein 70</fullName>
    </alternativeName>
</protein>
<dbReference type="InterPro" id="IPR013126">
    <property type="entry name" value="Hsp_70_fam"/>
</dbReference>
<accession>A0AAE2VF19</accession>
<dbReference type="InterPro" id="IPR012725">
    <property type="entry name" value="Chaperone_DnaK"/>
</dbReference>
<comment type="similarity">
    <text evidence="1 8 9">Belongs to the heat shock protein 70 family.</text>
</comment>
<dbReference type="GO" id="GO:0140662">
    <property type="term" value="F:ATP-dependent protein folding chaperone"/>
    <property type="evidence" value="ECO:0007669"/>
    <property type="project" value="InterPro"/>
</dbReference>
<feature type="compositionally biased region" description="Basic and acidic residues" evidence="10">
    <location>
        <begin position="510"/>
        <end position="531"/>
    </location>
</feature>
<organism evidence="11 12">
    <name type="scientific">Oceaniferula flava</name>
    <dbReference type="NCBI Taxonomy" id="2800421"/>
    <lineage>
        <taxon>Bacteria</taxon>
        <taxon>Pseudomonadati</taxon>
        <taxon>Verrucomicrobiota</taxon>
        <taxon>Verrucomicrobiia</taxon>
        <taxon>Verrucomicrobiales</taxon>
        <taxon>Verrucomicrobiaceae</taxon>
        <taxon>Oceaniferula</taxon>
    </lineage>
</organism>
<evidence type="ECO:0000256" key="10">
    <source>
        <dbReference type="SAM" id="MobiDB-lite"/>
    </source>
</evidence>
<dbReference type="FunFam" id="2.60.34.10:FF:000014">
    <property type="entry name" value="Chaperone protein DnaK HSP70"/>
    <property type="match status" value="1"/>
</dbReference>
<dbReference type="NCBIfam" id="TIGR02350">
    <property type="entry name" value="prok_dnaK"/>
    <property type="match status" value="1"/>
</dbReference>
<dbReference type="SUPFAM" id="SSF53067">
    <property type="entry name" value="Actin-like ATPase domain"/>
    <property type="match status" value="2"/>
</dbReference>
<comment type="function">
    <text evidence="8">Acts as a chaperone.</text>
</comment>
<dbReference type="PANTHER" id="PTHR19375">
    <property type="entry name" value="HEAT SHOCK PROTEIN 70KDA"/>
    <property type="match status" value="1"/>
</dbReference>
<dbReference type="GO" id="GO:0005524">
    <property type="term" value="F:ATP binding"/>
    <property type="evidence" value="ECO:0007669"/>
    <property type="project" value="UniProtKB-UniRule"/>
</dbReference>
<dbReference type="InterPro" id="IPR029047">
    <property type="entry name" value="HSP70_peptide-bd_sf"/>
</dbReference>
<proteinExistence type="evidence at transcript level"/>
<dbReference type="PROSITE" id="PS01036">
    <property type="entry name" value="HSP70_3"/>
    <property type="match status" value="1"/>
</dbReference>
<evidence type="ECO:0000256" key="4">
    <source>
        <dbReference type="ARBA" id="ARBA00022741"/>
    </source>
</evidence>
<dbReference type="InterPro" id="IPR029048">
    <property type="entry name" value="HSP70_C_sf"/>
</dbReference>
<dbReference type="Gene3D" id="2.60.34.10">
    <property type="entry name" value="Substrate Binding Domain Of DNAk, Chain A, domain 1"/>
    <property type="match status" value="1"/>
</dbReference>
<evidence type="ECO:0000256" key="7">
    <source>
        <dbReference type="ARBA" id="ARBA00023186"/>
    </source>
</evidence>
<evidence type="ECO:0000256" key="1">
    <source>
        <dbReference type="ARBA" id="ARBA00007381"/>
    </source>
</evidence>
<feature type="compositionally biased region" description="Low complexity" evidence="10">
    <location>
        <begin position="598"/>
        <end position="615"/>
    </location>
</feature>
<keyword evidence="7 8" id="KW-0143">Chaperone</keyword>
<gene>
    <name evidence="8 11" type="primary">dnaK</name>
    <name evidence="11" type="ORF">JIN83_16125</name>
</gene>
<feature type="modified residue" description="Phosphothreonine; by autocatalysis" evidence="8">
    <location>
        <position position="200"/>
    </location>
</feature>
<dbReference type="Proteomes" id="UP000634206">
    <property type="component" value="Unassembled WGS sequence"/>
</dbReference>
<evidence type="ECO:0000313" key="11">
    <source>
        <dbReference type="EMBL" id="MBK1856499.1"/>
    </source>
</evidence>
<dbReference type="GO" id="GO:0051082">
    <property type="term" value="F:unfolded protein binding"/>
    <property type="evidence" value="ECO:0007669"/>
    <property type="project" value="InterPro"/>
</dbReference>
<keyword evidence="12" id="KW-1185">Reference proteome</keyword>
<dbReference type="PROSITE" id="PS00329">
    <property type="entry name" value="HSP70_2"/>
    <property type="match status" value="1"/>
</dbReference>
<dbReference type="HAMAP" id="MF_00332">
    <property type="entry name" value="DnaK"/>
    <property type="match status" value="1"/>
</dbReference>
<keyword evidence="3 8" id="KW-0597">Phosphoprotein</keyword>
<evidence type="ECO:0000256" key="6">
    <source>
        <dbReference type="ARBA" id="ARBA00023016"/>
    </source>
</evidence>
<dbReference type="InterPro" id="IPR043129">
    <property type="entry name" value="ATPase_NBD"/>
</dbReference>
<evidence type="ECO:0000256" key="9">
    <source>
        <dbReference type="RuleBase" id="RU003322"/>
    </source>
</evidence>
<dbReference type="EMBL" id="JAENIG010000014">
    <property type="protein sequence ID" value="MBK1856499.1"/>
    <property type="molecule type" value="Genomic_DNA"/>
</dbReference>
<keyword evidence="5 8" id="KW-0067">ATP-binding</keyword>
<dbReference type="FunFam" id="3.30.30.30:FF:000003">
    <property type="entry name" value="Heat shock protein 9"/>
    <property type="match status" value="1"/>
</dbReference>
<evidence type="ECO:0000256" key="3">
    <source>
        <dbReference type="ARBA" id="ARBA00022553"/>
    </source>
</evidence>
<comment type="caution">
    <text evidence="11">The sequence shown here is derived from an EMBL/GenBank/DDBJ whole genome shotgun (WGS) entry which is preliminary data.</text>
</comment>
<dbReference type="Gene3D" id="3.90.640.10">
    <property type="entry name" value="Actin, Chain A, domain 4"/>
    <property type="match status" value="1"/>
</dbReference>
<dbReference type="Pfam" id="PF00012">
    <property type="entry name" value="HSP70"/>
    <property type="match status" value="1"/>
</dbReference>
<name>A0AAE2VF19_9BACT</name>
<keyword evidence="4 8" id="KW-0547">Nucleotide-binding</keyword>
<evidence type="ECO:0000256" key="8">
    <source>
        <dbReference type="HAMAP-Rule" id="MF_00332"/>
    </source>
</evidence>
<dbReference type="PROSITE" id="PS00297">
    <property type="entry name" value="HSP70_1"/>
    <property type="match status" value="1"/>
</dbReference>
<dbReference type="FunFam" id="1.20.1270.10:FF:000001">
    <property type="entry name" value="Molecular chaperone DnaK"/>
    <property type="match status" value="1"/>
</dbReference>
<dbReference type="AlphaFoldDB" id="A0AAE2VF19"/>
<evidence type="ECO:0000313" key="12">
    <source>
        <dbReference type="Proteomes" id="UP000634206"/>
    </source>
</evidence>
<evidence type="ECO:0000256" key="2">
    <source>
        <dbReference type="ARBA" id="ARBA00014415"/>
    </source>
</evidence>
<dbReference type="Gene3D" id="3.30.420.40">
    <property type="match status" value="2"/>
</dbReference>
<dbReference type="FunFam" id="3.30.420.40:FF:000004">
    <property type="entry name" value="Molecular chaperone DnaK"/>
    <property type="match status" value="1"/>
</dbReference>